<dbReference type="Proteomes" id="UP001239111">
    <property type="component" value="Chromosome 3"/>
</dbReference>
<evidence type="ECO:0000313" key="2">
    <source>
        <dbReference type="Proteomes" id="UP001239111"/>
    </source>
</evidence>
<evidence type="ECO:0000313" key="1">
    <source>
        <dbReference type="EMBL" id="KAJ8674420.1"/>
    </source>
</evidence>
<gene>
    <name evidence="1" type="ORF">QAD02_005682</name>
</gene>
<protein>
    <submittedName>
        <fullName evidence="1">Uncharacterized protein</fullName>
    </submittedName>
</protein>
<comment type="caution">
    <text evidence="1">The sequence shown here is derived from an EMBL/GenBank/DDBJ whole genome shotgun (WGS) entry which is preliminary data.</text>
</comment>
<proteinExistence type="predicted"/>
<sequence>MESPGQSEALVSEEGEGCESTEEIDKGDRDDELLLKKQLNKGRKRKRFTQIPAKRSIAVENCCKQNCEDGFLGSKQKMFNRGFHDLKNKVKQDDVIMSCLNKKTEQRKTKDVKSQNRNCSREYHITHDDLNVTVCRKFFQVLNISEKRLRTVQSKIKAGNLDMSELRGSHKSRPRKINDNIHELAHKHLRKIPHRNSHYTKSNRKSFEDSSLTVRIIYERFKAFYLEKKRNRLRMTYSTYCEWFGEQSPYSITRPRTDTCDNCDKWRKLVNFKVLLDYPLRELKKIPEKLRLTAPVDIKPSKRRDLTSLMQYVPMEERQWYVDNCNIELPDNEEELSDSHSSNIEE</sequence>
<accession>A0ACC2NT82</accession>
<reference evidence="1" key="1">
    <citation type="submission" date="2023-04" db="EMBL/GenBank/DDBJ databases">
        <title>A chromosome-level genome assembly of the parasitoid wasp Eretmocerus hayati.</title>
        <authorList>
            <person name="Zhong Y."/>
            <person name="Liu S."/>
            <person name="Liu Y."/>
        </authorList>
    </citation>
    <scope>NUCLEOTIDE SEQUENCE</scope>
    <source>
        <strain evidence="1">ZJU_SS_LIU_2023</strain>
    </source>
</reference>
<organism evidence="1 2">
    <name type="scientific">Eretmocerus hayati</name>
    <dbReference type="NCBI Taxonomy" id="131215"/>
    <lineage>
        <taxon>Eukaryota</taxon>
        <taxon>Metazoa</taxon>
        <taxon>Ecdysozoa</taxon>
        <taxon>Arthropoda</taxon>
        <taxon>Hexapoda</taxon>
        <taxon>Insecta</taxon>
        <taxon>Pterygota</taxon>
        <taxon>Neoptera</taxon>
        <taxon>Endopterygota</taxon>
        <taxon>Hymenoptera</taxon>
        <taxon>Apocrita</taxon>
        <taxon>Proctotrupomorpha</taxon>
        <taxon>Chalcidoidea</taxon>
        <taxon>Aphelinidae</taxon>
        <taxon>Aphelininae</taxon>
        <taxon>Eretmocerus</taxon>
    </lineage>
</organism>
<keyword evidence="2" id="KW-1185">Reference proteome</keyword>
<dbReference type="EMBL" id="CM056743">
    <property type="protein sequence ID" value="KAJ8674420.1"/>
    <property type="molecule type" value="Genomic_DNA"/>
</dbReference>
<name>A0ACC2NT82_9HYME</name>